<sequence>MKITVTDKAENWFKNELGVEAGGYVHFFGKYGGATNVHVGFSTGMRVEEPTDPIVTMEQNGITYYIDSTDEWFFSTYDLAVDFDEKKDEPVYTYSEN</sequence>
<accession>A0AAJ5JMQ5</accession>
<dbReference type="RefSeq" id="WP_135253757.1">
    <property type="nucleotide sequence ID" value="NZ_CP038865.1"/>
</dbReference>
<comment type="similarity">
    <text evidence="1">Belongs to the HesB/IscA family.</text>
</comment>
<name>A0AAJ5JMQ5_9ENTE</name>
<reference evidence="2 4" key="2">
    <citation type="journal article" date="2020" name="Int. J. Syst. Evol. Microbiol.">
        <title>Vagococcus xieshaowenii sp. nov., isolated from snow finch (Montifringilla taczanowskii) cloacal content.</title>
        <authorList>
            <person name="Ge Y."/>
            <person name="Yang J."/>
            <person name="Lai X.H."/>
            <person name="Zhang G."/>
            <person name="Jin D."/>
            <person name="Lu S."/>
            <person name="Wang B."/>
            <person name="Huang Y."/>
            <person name="Huang Y."/>
            <person name="Ren Z."/>
            <person name="Zhang X."/>
            <person name="Xu J."/>
        </authorList>
    </citation>
    <scope>NUCLEOTIDE SEQUENCE [LARGE SCALE GENOMIC DNA]</scope>
    <source>
        <strain evidence="2">Personal::cf-49</strain>
        <strain evidence="4">personal::cf-49</strain>
    </source>
</reference>
<dbReference type="Proteomes" id="UP000297725">
    <property type="component" value="Unassembled WGS sequence"/>
</dbReference>
<evidence type="ECO:0000313" key="4">
    <source>
        <dbReference type="Proteomes" id="UP000296883"/>
    </source>
</evidence>
<dbReference type="InterPro" id="IPR008326">
    <property type="entry name" value="PdhI-like"/>
</dbReference>
<proteinExistence type="inferred from homology"/>
<protein>
    <submittedName>
        <fullName evidence="3">Iron-sulfur cluster biosynthesis protein</fullName>
    </submittedName>
</protein>
<dbReference type="EMBL" id="SRHU01000008">
    <property type="protein sequence ID" value="TFZ42875.1"/>
    <property type="molecule type" value="Genomic_DNA"/>
</dbReference>
<evidence type="ECO:0000313" key="3">
    <source>
        <dbReference type="EMBL" id="TFZ42875.1"/>
    </source>
</evidence>
<evidence type="ECO:0000256" key="1">
    <source>
        <dbReference type="ARBA" id="ARBA00006718"/>
    </source>
</evidence>
<dbReference type="EMBL" id="CP038865">
    <property type="protein sequence ID" value="QCA28368.1"/>
    <property type="molecule type" value="Genomic_DNA"/>
</dbReference>
<dbReference type="SUPFAM" id="SSF89360">
    <property type="entry name" value="HesB-like domain"/>
    <property type="match status" value="1"/>
</dbReference>
<dbReference type="PIRSF" id="PIRSF034852">
    <property type="entry name" value="UCP034852"/>
    <property type="match status" value="1"/>
</dbReference>
<reference evidence="3 5" key="1">
    <citation type="submission" date="2019-03" db="EMBL/GenBank/DDBJ databases">
        <title>Vagococcus sp. was isolated fron gut of Carduelis flavirostris.</title>
        <authorList>
            <person name="Ge Y."/>
        </authorList>
    </citation>
    <scope>NUCLEOTIDE SEQUENCE [LARGE SCALE GENOMIC DNA]</scope>
    <source>
        <strain evidence="3 5">CF-210</strain>
    </source>
</reference>
<dbReference type="InterPro" id="IPR035903">
    <property type="entry name" value="HesB-like_dom_sf"/>
</dbReference>
<evidence type="ECO:0000313" key="5">
    <source>
        <dbReference type="Proteomes" id="UP000297725"/>
    </source>
</evidence>
<keyword evidence="4" id="KW-1185">Reference proteome</keyword>
<gene>
    <name evidence="3" type="ORF">E4031_02520</name>
    <name evidence="2" type="ORF">E4Z98_03220</name>
</gene>
<organism evidence="3 5">
    <name type="scientific">Vagococcus xieshaowenii</name>
    <dbReference type="NCBI Taxonomy" id="2562451"/>
    <lineage>
        <taxon>Bacteria</taxon>
        <taxon>Bacillati</taxon>
        <taxon>Bacillota</taxon>
        <taxon>Bacilli</taxon>
        <taxon>Lactobacillales</taxon>
        <taxon>Enterococcaceae</taxon>
        <taxon>Vagococcus</taxon>
    </lineage>
</organism>
<dbReference type="AlphaFoldDB" id="A0AAJ5JMQ5"/>
<evidence type="ECO:0000313" key="2">
    <source>
        <dbReference type="EMBL" id="QCA28368.1"/>
    </source>
</evidence>
<dbReference type="Proteomes" id="UP000296883">
    <property type="component" value="Chromosome"/>
</dbReference>